<evidence type="ECO:0000313" key="2">
    <source>
        <dbReference type="EMBL" id="KAF2541423.1"/>
    </source>
</evidence>
<gene>
    <name evidence="2" type="ORF">F2Q68_00030813</name>
    <name evidence="3" type="ORF">F2Q70_00035956</name>
</gene>
<name>A0A8S9JYJ2_BRACR</name>
<comment type="caution">
    <text evidence="3">The sequence shown here is derived from an EMBL/GenBank/DDBJ whole genome shotgun (WGS) entry which is preliminary data.</text>
</comment>
<dbReference type="AlphaFoldDB" id="A0A8S9JYJ2"/>
<sequence>MTAKANRRFAKIRSREERRGPYDEARLLHSQAFGTRKCLEVLKGAGNDILQATIEMFAEHERRYEQKVAKLKVGEIPEGDLKLSPLMLKSQFVDARILAGLDPYGSNAGLIDPETMANLHVSSTRPIDPIGGCGEDLTPPVKNRSIALEEEALSRGTRVVGSNAPVFVLSDTSAEGHDTPPPEESRRGNEKETGETLEEADPGVLPRPNEVRTSPAVRESSVRASELSALNDRESDREN</sequence>
<protein>
    <submittedName>
        <fullName evidence="3">Uncharacterized protein</fullName>
    </submittedName>
</protein>
<evidence type="ECO:0000256" key="1">
    <source>
        <dbReference type="SAM" id="MobiDB-lite"/>
    </source>
</evidence>
<organism evidence="3">
    <name type="scientific">Brassica cretica</name>
    <name type="common">Mustard</name>
    <dbReference type="NCBI Taxonomy" id="69181"/>
    <lineage>
        <taxon>Eukaryota</taxon>
        <taxon>Viridiplantae</taxon>
        <taxon>Streptophyta</taxon>
        <taxon>Embryophyta</taxon>
        <taxon>Tracheophyta</taxon>
        <taxon>Spermatophyta</taxon>
        <taxon>Magnoliopsida</taxon>
        <taxon>eudicotyledons</taxon>
        <taxon>Gunneridae</taxon>
        <taxon>Pentapetalae</taxon>
        <taxon>rosids</taxon>
        <taxon>malvids</taxon>
        <taxon>Brassicales</taxon>
        <taxon>Brassicaceae</taxon>
        <taxon>Brassiceae</taxon>
        <taxon>Brassica</taxon>
    </lineage>
</organism>
<feature type="region of interest" description="Disordered" evidence="1">
    <location>
        <begin position="169"/>
        <end position="239"/>
    </location>
</feature>
<dbReference type="EMBL" id="QGKW02002005">
    <property type="protein sequence ID" value="KAF2541423.1"/>
    <property type="molecule type" value="Genomic_DNA"/>
</dbReference>
<dbReference type="Proteomes" id="UP000712281">
    <property type="component" value="Unassembled WGS sequence"/>
</dbReference>
<reference evidence="3" key="1">
    <citation type="submission" date="2019-12" db="EMBL/GenBank/DDBJ databases">
        <title>Genome sequencing and annotation of Brassica cretica.</title>
        <authorList>
            <person name="Studholme D.J."/>
            <person name="Sarris P.F."/>
        </authorList>
    </citation>
    <scope>NUCLEOTIDE SEQUENCE</scope>
    <source>
        <strain evidence="2">PFS-001/15</strain>
        <strain evidence="3">PFS-102/07</strain>
        <tissue evidence="3">Leaf</tissue>
    </source>
</reference>
<evidence type="ECO:0000313" key="3">
    <source>
        <dbReference type="EMBL" id="KAF2586638.1"/>
    </source>
</evidence>
<accession>A0A8S9JYJ2</accession>
<feature type="compositionally biased region" description="Basic and acidic residues" evidence="1">
    <location>
        <begin position="174"/>
        <end position="194"/>
    </location>
</feature>
<proteinExistence type="predicted"/>
<dbReference type="EMBL" id="QGKY02000246">
    <property type="protein sequence ID" value="KAF2586638.1"/>
    <property type="molecule type" value="Genomic_DNA"/>
</dbReference>